<evidence type="ECO:0000313" key="2">
    <source>
        <dbReference type="EMBL" id="KAF5663741.1"/>
    </source>
</evidence>
<gene>
    <name evidence="1" type="primary">MED18</name>
    <name evidence="2" type="ORF">FHETE_7446</name>
</gene>
<dbReference type="InterPro" id="IPR019095">
    <property type="entry name" value="Mediator_Med18"/>
</dbReference>
<keyword evidence="1" id="KW-0804">Transcription</keyword>
<keyword evidence="1" id="KW-0010">Activator</keyword>
<evidence type="ECO:0000256" key="1">
    <source>
        <dbReference type="RuleBase" id="RU364150"/>
    </source>
</evidence>
<comment type="subcellular location">
    <subcellularLocation>
        <location evidence="1">Nucleus</location>
    </subcellularLocation>
</comment>
<proteinExistence type="inferred from homology"/>
<reference evidence="2 3" key="1">
    <citation type="submission" date="2020-05" db="EMBL/GenBank/DDBJ databases">
        <title>Identification and distribution of gene clusters putatively required for synthesis of sphingolipid metabolism inhibitors in phylogenetically diverse species of the filamentous fungus Fusarium.</title>
        <authorList>
            <person name="Kim H.-S."/>
            <person name="Busman M."/>
            <person name="Brown D.W."/>
            <person name="Divon H."/>
            <person name="Uhlig S."/>
            <person name="Proctor R.H."/>
        </authorList>
    </citation>
    <scope>NUCLEOTIDE SEQUENCE [LARGE SCALE GENOMIC DNA]</scope>
    <source>
        <strain evidence="2 3">NRRL 20693</strain>
    </source>
</reference>
<sequence>MEDLELKLWWGSLYHSSSLIHIKYLQFDSTVAQYMASSRLAHPATYTIMHEIFLTALIEDKDFGATCDVLGGLTNMDPWEAVQRVLYFQGPPRPMGISKQGSIEKPLRKDTVALWKELHQNLTRQSFILQTRYDVLKDRHMGPNAPPMDLDDTQGVLRWTDFPDPPRGQPLLTQRKKVELWDQKKLLSVMRDNNHTFKTETIEEVYRFYRDEIEFCLVRHYFLQPLESYVPMESKQQPSFPMGGLPSWESLTPVDKQKRWFLHVKAHVVQDNTPDEIRKAQDQLLAIRRELEGVFDFRGIDRKVHDTRVMQQAQGVQQLPQKVTIGK</sequence>
<keyword evidence="3" id="KW-1185">Reference proteome</keyword>
<dbReference type="OrthoDB" id="5348092at2759"/>
<dbReference type="Proteomes" id="UP000567885">
    <property type="component" value="Unassembled WGS sequence"/>
</dbReference>
<comment type="function">
    <text evidence="1">Component of the Mediator complex, a coactivator involved in the regulated transcription of nearly all RNA polymerase II-dependent genes. Mediator functions as a bridge to convey information from gene-specific regulatory proteins to the basal RNA polymerase II transcription machinery. Mediator is recruited to promoters by direct interactions with regulatory proteins and serves as a scaffold for the assembly of a functional preinitiation complex with RNA polymerase II and the general transcription factors.</text>
</comment>
<dbReference type="AlphaFoldDB" id="A0A8H5T6B4"/>
<protein>
    <recommendedName>
        <fullName evidence="1">Mediator of RNA polymerase II transcription subunit 18</fullName>
    </recommendedName>
    <alternativeName>
        <fullName evidence="1">Mediator complex subunit 18</fullName>
    </alternativeName>
</protein>
<name>A0A8H5T6B4_FUSHE</name>
<comment type="caution">
    <text evidence="2">The sequence shown here is derived from an EMBL/GenBank/DDBJ whole genome shotgun (WGS) entry which is preliminary data.</text>
</comment>
<dbReference type="Pfam" id="PF09637">
    <property type="entry name" value="Med18"/>
    <property type="match status" value="1"/>
</dbReference>
<organism evidence="2 3">
    <name type="scientific">Fusarium heterosporum</name>
    <dbReference type="NCBI Taxonomy" id="42747"/>
    <lineage>
        <taxon>Eukaryota</taxon>
        <taxon>Fungi</taxon>
        <taxon>Dikarya</taxon>
        <taxon>Ascomycota</taxon>
        <taxon>Pezizomycotina</taxon>
        <taxon>Sordariomycetes</taxon>
        <taxon>Hypocreomycetidae</taxon>
        <taxon>Hypocreales</taxon>
        <taxon>Nectriaceae</taxon>
        <taxon>Fusarium</taxon>
        <taxon>Fusarium heterosporum species complex</taxon>
    </lineage>
</organism>
<comment type="similarity">
    <text evidence="1">Belongs to the Mediator complex subunit 18 family.</text>
</comment>
<dbReference type="GO" id="GO:0016592">
    <property type="term" value="C:mediator complex"/>
    <property type="evidence" value="ECO:0007669"/>
    <property type="project" value="InterPro"/>
</dbReference>
<evidence type="ECO:0000313" key="3">
    <source>
        <dbReference type="Proteomes" id="UP000567885"/>
    </source>
</evidence>
<comment type="subunit">
    <text evidence="1">Component of the Mediator complex.</text>
</comment>
<dbReference type="GO" id="GO:0003712">
    <property type="term" value="F:transcription coregulator activity"/>
    <property type="evidence" value="ECO:0007669"/>
    <property type="project" value="InterPro"/>
</dbReference>
<keyword evidence="1" id="KW-0805">Transcription regulation</keyword>
<dbReference type="EMBL" id="JAAGWQ010000143">
    <property type="protein sequence ID" value="KAF5663741.1"/>
    <property type="molecule type" value="Genomic_DNA"/>
</dbReference>
<dbReference type="GO" id="GO:0006357">
    <property type="term" value="P:regulation of transcription by RNA polymerase II"/>
    <property type="evidence" value="ECO:0007669"/>
    <property type="project" value="InterPro"/>
</dbReference>
<accession>A0A8H5T6B4</accession>
<keyword evidence="1" id="KW-0539">Nucleus</keyword>
<dbReference type="Gene3D" id="2.40.320.10">
    <property type="entry name" value="Hypothetical Protein Pfu-838710-001"/>
    <property type="match status" value="1"/>
</dbReference>